<feature type="compositionally biased region" description="Polar residues" evidence="3">
    <location>
        <begin position="530"/>
        <end position="544"/>
    </location>
</feature>
<dbReference type="PROSITE" id="PS50212">
    <property type="entry name" value="RASGEF_NTER"/>
    <property type="match status" value="1"/>
</dbReference>
<protein>
    <submittedName>
        <fullName evidence="6">Ral guanine nucleotide dissociation stimulator isoform X2</fullName>
    </submittedName>
</protein>
<feature type="region of interest" description="Disordered" evidence="3">
    <location>
        <begin position="495"/>
        <end position="583"/>
    </location>
</feature>
<feature type="domain" description="Ras-GEF" evidence="4">
    <location>
        <begin position="228"/>
        <end position="489"/>
    </location>
</feature>
<dbReference type="InterPro" id="IPR023578">
    <property type="entry name" value="Ras_GEF_dom_sf"/>
</dbReference>
<dbReference type="Pfam" id="PF00617">
    <property type="entry name" value="RasGEF"/>
    <property type="match status" value="1"/>
</dbReference>
<dbReference type="GO" id="GO:0005085">
    <property type="term" value="F:guanyl-nucleotide exchange factor activity"/>
    <property type="evidence" value="ECO:0007669"/>
    <property type="project" value="UniProtKB-KW"/>
</dbReference>
<accession>A0AAD1RJJ2</accession>
<sequence>MGRCSSKLEAVQPKPINQNTSSQNSGQVIGEEVEDGIIYTISESEVRFGPNKGKPLWFNRKSGLSETRKVRTVKAGTLEKLVEHLVHASKANDSAYVTTFLWMYRPFATTKQVLDLLLNNLNAENLNDNPDLKNTISFILGVWLDQHSEDFRDAPGYECLKQIIRCVQQSIPGSDLESRACNLLTQFQQEQNKELAQEGDPSTCNPPIAKESSLLYTTIEEVDLFSIPPKKMAEQLTALDADIFQKVVLYDCLGCVFSKKDTQKNKHVAPTVRAVVDQCHHVYDLVMSTCLKDLSMTAQERAKVIEYWMDVAIECRDMKNFSSLRAICGAVDCTPILRLKKSWEGIPTKKVKMFYEFVELFKVFEEYEALLLKESTTKCATADVNNKKAKKRLKKQKKKGVVYGTIPYMGLHLWYLTFLDTRNKNIKRGLINFQKRQEEFEVLATLKLLQASCNNYRFTIEESFLNWFHSVERLSCDETYLLSWDIEPLSNSAREKMGRQGLLRKPSNSSEPIPATTSQPKSTDHPECSPQVSDTTNSGTTLSGYSKAEMKEAQAAPSEPEGPSIPKTQAAPSEPEGPSNPEA</sequence>
<dbReference type="PROSITE" id="PS50009">
    <property type="entry name" value="RASGEF_CAT"/>
    <property type="match status" value="1"/>
</dbReference>
<evidence type="ECO:0000313" key="7">
    <source>
        <dbReference type="Proteomes" id="UP001295444"/>
    </source>
</evidence>
<reference evidence="6" key="1">
    <citation type="submission" date="2022-03" db="EMBL/GenBank/DDBJ databases">
        <authorList>
            <person name="Alioto T."/>
            <person name="Alioto T."/>
            <person name="Gomez Garrido J."/>
        </authorList>
    </citation>
    <scope>NUCLEOTIDE SEQUENCE</scope>
</reference>
<evidence type="ECO:0000256" key="2">
    <source>
        <dbReference type="PROSITE-ProRule" id="PRU00168"/>
    </source>
</evidence>
<dbReference type="Proteomes" id="UP001295444">
    <property type="component" value="Chromosome 03"/>
</dbReference>
<organism evidence="6 7">
    <name type="scientific">Pelobates cultripes</name>
    <name type="common">Western spadefoot toad</name>
    <dbReference type="NCBI Taxonomy" id="61616"/>
    <lineage>
        <taxon>Eukaryota</taxon>
        <taxon>Metazoa</taxon>
        <taxon>Chordata</taxon>
        <taxon>Craniata</taxon>
        <taxon>Vertebrata</taxon>
        <taxon>Euteleostomi</taxon>
        <taxon>Amphibia</taxon>
        <taxon>Batrachia</taxon>
        <taxon>Anura</taxon>
        <taxon>Pelobatoidea</taxon>
        <taxon>Pelobatidae</taxon>
        <taxon>Pelobates</taxon>
    </lineage>
</organism>
<dbReference type="GO" id="GO:0007265">
    <property type="term" value="P:Ras protein signal transduction"/>
    <property type="evidence" value="ECO:0007669"/>
    <property type="project" value="TreeGrafter"/>
</dbReference>
<keyword evidence="1 2" id="KW-0344">Guanine-nucleotide releasing factor</keyword>
<feature type="compositionally biased region" description="Polar residues" evidence="3">
    <location>
        <begin position="506"/>
        <end position="521"/>
    </location>
</feature>
<evidence type="ECO:0000259" key="4">
    <source>
        <dbReference type="PROSITE" id="PS50009"/>
    </source>
</evidence>
<dbReference type="CDD" id="cd00155">
    <property type="entry name" value="RasGEF"/>
    <property type="match status" value="1"/>
</dbReference>
<dbReference type="Gene3D" id="1.10.840.10">
    <property type="entry name" value="Ras guanine-nucleotide exchange factors catalytic domain"/>
    <property type="match status" value="1"/>
</dbReference>
<dbReference type="PANTHER" id="PTHR23113:SF35">
    <property type="entry name" value="RAL GUANINE NUCLEOTIDE DISSOCIATION STIMULATOR"/>
    <property type="match status" value="1"/>
</dbReference>
<feature type="compositionally biased region" description="Polar residues" evidence="3">
    <location>
        <begin position="15"/>
        <end position="27"/>
    </location>
</feature>
<dbReference type="Pfam" id="PF00618">
    <property type="entry name" value="RasGEF_N"/>
    <property type="match status" value="1"/>
</dbReference>
<dbReference type="SMART" id="SM00229">
    <property type="entry name" value="RasGEFN"/>
    <property type="match status" value="1"/>
</dbReference>
<dbReference type="InterPro" id="IPR036964">
    <property type="entry name" value="RASGEF_cat_dom_sf"/>
</dbReference>
<dbReference type="SMART" id="SM00147">
    <property type="entry name" value="RasGEF"/>
    <property type="match status" value="1"/>
</dbReference>
<keyword evidence="7" id="KW-1185">Reference proteome</keyword>
<gene>
    <name evidence="6" type="ORF">PECUL_23A041771</name>
</gene>
<dbReference type="InterPro" id="IPR008937">
    <property type="entry name" value="Ras-like_GEF"/>
</dbReference>
<feature type="region of interest" description="Disordered" evidence="3">
    <location>
        <begin position="1"/>
        <end position="27"/>
    </location>
</feature>
<dbReference type="InterPro" id="IPR001895">
    <property type="entry name" value="RASGEF_cat_dom"/>
</dbReference>
<dbReference type="AlphaFoldDB" id="A0AAD1RJJ2"/>
<feature type="domain" description="N-terminal Ras-GEF" evidence="5">
    <location>
        <begin position="69"/>
        <end position="188"/>
    </location>
</feature>
<dbReference type="SUPFAM" id="SSF48366">
    <property type="entry name" value="Ras GEF"/>
    <property type="match status" value="1"/>
</dbReference>
<dbReference type="EMBL" id="OW240914">
    <property type="protein sequence ID" value="CAH2272834.1"/>
    <property type="molecule type" value="Genomic_DNA"/>
</dbReference>
<evidence type="ECO:0000256" key="3">
    <source>
        <dbReference type="SAM" id="MobiDB-lite"/>
    </source>
</evidence>
<dbReference type="CDD" id="cd06224">
    <property type="entry name" value="REM"/>
    <property type="match status" value="1"/>
</dbReference>
<evidence type="ECO:0000259" key="5">
    <source>
        <dbReference type="PROSITE" id="PS50212"/>
    </source>
</evidence>
<evidence type="ECO:0000256" key="1">
    <source>
        <dbReference type="ARBA" id="ARBA00022658"/>
    </source>
</evidence>
<evidence type="ECO:0000313" key="6">
    <source>
        <dbReference type="EMBL" id="CAH2272834.1"/>
    </source>
</evidence>
<dbReference type="PANTHER" id="PTHR23113">
    <property type="entry name" value="GUANINE NUCLEOTIDE EXCHANGE FACTOR"/>
    <property type="match status" value="1"/>
</dbReference>
<name>A0AAD1RJJ2_PELCU</name>
<dbReference type="InterPro" id="IPR000651">
    <property type="entry name" value="Ras-like_Gua-exchang_fac_N"/>
</dbReference>
<dbReference type="GO" id="GO:0005886">
    <property type="term" value="C:plasma membrane"/>
    <property type="evidence" value="ECO:0007669"/>
    <property type="project" value="TreeGrafter"/>
</dbReference>
<proteinExistence type="predicted"/>
<dbReference type="Gene3D" id="1.20.870.10">
    <property type="entry name" value="Son of sevenless (SoS) protein Chain: S domain 1"/>
    <property type="match status" value="1"/>
</dbReference>